<reference evidence="7 8" key="1">
    <citation type="submission" date="2016-04" db="EMBL/GenBank/DDBJ databases">
        <title>Genome sequence of Clostridium magnum DSM 2767.</title>
        <authorList>
            <person name="Poehlein A."/>
            <person name="Uhlig R."/>
            <person name="Fischer R."/>
            <person name="Bahl H."/>
            <person name="Daniel R."/>
        </authorList>
    </citation>
    <scope>NUCLEOTIDE SEQUENCE [LARGE SCALE GENOMIC DNA]</scope>
    <source>
        <strain evidence="7 8">DSM 2767</strain>
    </source>
</reference>
<dbReference type="PROSITE" id="PS51918">
    <property type="entry name" value="RADICAL_SAM"/>
    <property type="match status" value="1"/>
</dbReference>
<dbReference type="GO" id="GO:0051539">
    <property type="term" value="F:4 iron, 4 sulfur cluster binding"/>
    <property type="evidence" value="ECO:0007669"/>
    <property type="project" value="UniProtKB-KW"/>
</dbReference>
<dbReference type="RefSeq" id="WP_066626890.1">
    <property type="nucleotide sequence ID" value="NZ_FQXL01000011.1"/>
</dbReference>
<keyword evidence="1" id="KW-0004">4Fe-4S</keyword>
<proteinExistence type="predicted"/>
<dbReference type="GO" id="GO:0003824">
    <property type="term" value="F:catalytic activity"/>
    <property type="evidence" value="ECO:0007669"/>
    <property type="project" value="InterPro"/>
</dbReference>
<evidence type="ECO:0000259" key="6">
    <source>
        <dbReference type="PROSITE" id="PS51918"/>
    </source>
</evidence>
<dbReference type="Proteomes" id="UP000076603">
    <property type="component" value="Unassembled WGS sequence"/>
</dbReference>
<dbReference type="SUPFAM" id="SSF102114">
    <property type="entry name" value="Radical SAM enzymes"/>
    <property type="match status" value="1"/>
</dbReference>
<dbReference type="SFLD" id="SFLDG01111">
    <property type="entry name" value="Uncharacterised_Radical_SAM_Su"/>
    <property type="match status" value="1"/>
</dbReference>
<protein>
    <submittedName>
        <fullName evidence="7">Cyclic pyranopterin monophosphate synthase</fullName>
    </submittedName>
</protein>
<evidence type="ECO:0000256" key="5">
    <source>
        <dbReference type="ARBA" id="ARBA00023014"/>
    </source>
</evidence>
<keyword evidence="4" id="KW-0408">Iron</keyword>
<dbReference type="OrthoDB" id="6258756at2"/>
<dbReference type="Gene3D" id="3.20.20.70">
    <property type="entry name" value="Aldolase class I"/>
    <property type="match status" value="1"/>
</dbReference>
<dbReference type="GO" id="GO:0046872">
    <property type="term" value="F:metal ion binding"/>
    <property type="evidence" value="ECO:0007669"/>
    <property type="project" value="UniProtKB-KW"/>
</dbReference>
<dbReference type="InterPro" id="IPR007197">
    <property type="entry name" value="rSAM"/>
</dbReference>
<feature type="domain" description="Radical SAM core" evidence="6">
    <location>
        <begin position="24"/>
        <end position="217"/>
    </location>
</feature>
<keyword evidence="8" id="KW-1185">Reference proteome</keyword>
<evidence type="ECO:0000256" key="4">
    <source>
        <dbReference type="ARBA" id="ARBA00023004"/>
    </source>
</evidence>
<dbReference type="InterPro" id="IPR023822">
    <property type="entry name" value="rSAM_TatD-assoc_bac"/>
</dbReference>
<dbReference type="STRING" id="1121326.CLMAG_43520"/>
<evidence type="ECO:0000256" key="3">
    <source>
        <dbReference type="ARBA" id="ARBA00022723"/>
    </source>
</evidence>
<accession>A0A162RZ87</accession>
<evidence type="ECO:0000313" key="8">
    <source>
        <dbReference type="Proteomes" id="UP000076603"/>
    </source>
</evidence>
<dbReference type="EMBL" id="LWAE01000005">
    <property type="protein sequence ID" value="KZL90580.1"/>
    <property type="molecule type" value="Genomic_DNA"/>
</dbReference>
<dbReference type="PANTHER" id="PTHR42836">
    <property type="entry name" value="7-CARBOXY-7-DEAZAGUANINE SYNTHASE"/>
    <property type="match status" value="1"/>
</dbReference>
<dbReference type="CDD" id="cd01335">
    <property type="entry name" value="Radical_SAM"/>
    <property type="match status" value="1"/>
</dbReference>
<comment type="caution">
    <text evidence="7">The sequence shown here is derived from an EMBL/GenBank/DDBJ whole genome shotgun (WGS) entry which is preliminary data.</text>
</comment>
<keyword evidence="2" id="KW-0949">S-adenosyl-L-methionine</keyword>
<dbReference type="NCBIfam" id="TIGR04038">
    <property type="entry name" value="tatD_link_rSAM"/>
    <property type="match status" value="1"/>
</dbReference>
<dbReference type="PANTHER" id="PTHR42836:SF1">
    <property type="entry name" value="7-CARBOXY-7-DEAZAGUANINE SYNTHASE"/>
    <property type="match status" value="1"/>
</dbReference>
<dbReference type="Pfam" id="PF04055">
    <property type="entry name" value="Radical_SAM"/>
    <property type="match status" value="1"/>
</dbReference>
<dbReference type="PATRIC" id="fig|1121326.3.peg.4415"/>
<evidence type="ECO:0000313" key="7">
    <source>
        <dbReference type="EMBL" id="KZL90580.1"/>
    </source>
</evidence>
<evidence type="ECO:0000256" key="1">
    <source>
        <dbReference type="ARBA" id="ARBA00022485"/>
    </source>
</evidence>
<keyword evidence="3" id="KW-0479">Metal-binding</keyword>
<name>A0A162RZ87_9CLOT</name>
<gene>
    <name evidence="7" type="primary">moaA_2</name>
    <name evidence="7" type="ORF">CLMAG_43520</name>
</gene>
<organism evidence="7 8">
    <name type="scientific">Clostridium magnum DSM 2767</name>
    <dbReference type="NCBI Taxonomy" id="1121326"/>
    <lineage>
        <taxon>Bacteria</taxon>
        <taxon>Bacillati</taxon>
        <taxon>Bacillota</taxon>
        <taxon>Clostridia</taxon>
        <taxon>Eubacteriales</taxon>
        <taxon>Clostridiaceae</taxon>
        <taxon>Clostridium</taxon>
    </lineage>
</organism>
<dbReference type="AlphaFoldDB" id="A0A162RZ87"/>
<dbReference type="NCBIfam" id="TIGR04100">
    <property type="entry name" value="rSAM_pair_X"/>
    <property type="match status" value="1"/>
</dbReference>
<evidence type="ECO:0000256" key="2">
    <source>
        <dbReference type="ARBA" id="ARBA00022691"/>
    </source>
</evidence>
<keyword evidence="5" id="KW-0411">Iron-sulfur</keyword>
<sequence>MLILYTAKNGIYTDLKDSYTNEKELINKNIYVNITNRCPCACTFCLRNTKELDESNNLWLDTEPTVQEITAEFEKYDLNKFNEIIFCGFGEPLVRLEDLLEVAKYLKNRNSNIKIRVNTNGLADLVHGKETAPLLKGLIDTVSISLNASNAEEYLNLTRSKFGIESYDAMLKFAVACKDYVPNVVLTVVDCIGKEEIDTCQAICDRIGVTLRVRPFE</sequence>
<dbReference type="SFLD" id="SFLDS00029">
    <property type="entry name" value="Radical_SAM"/>
    <property type="match status" value="1"/>
</dbReference>
<dbReference type="InterPro" id="IPR013785">
    <property type="entry name" value="Aldolase_TIM"/>
</dbReference>
<dbReference type="InterPro" id="IPR023821">
    <property type="entry name" value="rSAM_TatD-assoc"/>
</dbReference>
<dbReference type="InterPro" id="IPR058240">
    <property type="entry name" value="rSAM_sf"/>
</dbReference>